<keyword evidence="6" id="KW-0812">Transmembrane</keyword>
<keyword evidence="9" id="KW-1185">Reference proteome</keyword>
<keyword evidence="2 5" id="KW-0547">Nucleotide-binding</keyword>
<dbReference type="Gene3D" id="1.10.510.10">
    <property type="entry name" value="Transferase(Phosphotransferase) domain 1"/>
    <property type="match status" value="1"/>
</dbReference>
<evidence type="ECO:0000256" key="6">
    <source>
        <dbReference type="SAM" id="Phobius"/>
    </source>
</evidence>
<gene>
    <name evidence="8" type="ORF">GMRT_10295</name>
</gene>
<accession>A0A4Z1SWB0</accession>
<keyword evidence="1" id="KW-0808">Transferase</keyword>
<reference evidence="8 9" key="1">
    <citation type="submission" date="2019-05" db="EMBL/GenBank/DDBJ databases">
        <title>The compact genome of Giardia muris reveals important steps in the evolution of intestinal protozoan parasites.</title>
        <authorList>
            <person name="Xu F."/>
            <person name="Jimenez-Gonzalez A."/>
            <person name="Einarsson E."/>
            <person name="Astvaldsson A."/>
            <person name="Peirasmaki D."/>
            <person name="Eckmann L."/>
            <person name="Andersson J.O."/>
            <person name="Svard S.G."/>
            <person name="Jerlstrom-Hultqvist J."/>
        </authorList>
    </citation>
    <scope>NUCLEOTIDE SEQUENCE [LARGE SCALE GENOMIC DNA]</scope>
    <source>
        <strain evidence="8 9">Roberts-Thomson</strain>
    </source>
</reference>
<organism evidence="8 9">
    <name type="scientific">Giardia muris</name>
    <dbReference type="NCBI Taxonomy" id="5742"/>
    <lineage>
        <taxon>Eukaryota</taxon>
        <taxon>Metamonada</taxon>
        <taxon>Diplomonadida</taxon>
        <taxon>Hexamitidae</taxon>
        <taxon>Giardiinae</taxon>
        <taxon>Giardia</taxon>
    </lineage>
</organism>
<evidence type="ECO:0000256" key="2">
    <source>
        <dbReference type="ARBA" id="ARBA00022741"/>
    </source>
</evidence>
<dbReference type="PROSITE" id="PS50011">
    <property type="entry name" value="PROTEIN_KINASE_DOM"/>
    <property type="match status" value="1"/>
</dbReference>
<dbReference type="GO" id="GO:0005524">
    <property type="term" value="F:ATP binding"/>
    <property type="evidence" value="ECO:0007669"/>
    <property type="project" value="UniProtKB-UniRule"/>
</dbReference>
<dbReference type="VEuPathDB" id="GiardiaDB:GMRT_10295"/>
<dbReference type="Proteomes" id="UP000315496">
    <property type="component" value="Chromosome 1"/>
</dbReference>
<evidence type="ECO:0000256" key="1">
    <source>
        <dbReference type="ARBA" id="ARBA00022679"/>
    </source>
</evidence>
<evidence type="ECO:0000256" key="3">
    <source>
        <dbReference type="ARBA" id="ARBA00022777"/>
    </source>
</evidence>
<dbReference type="PROSITE" id="PS00107">
    <property type="entry name" value="PROTEIN_KINASE_ATP"/>
    <property type="match status" value="1"/>
</dbReference>
<evidence type="ECO:0000313" key="9">
    <source>
        <dbReference type="Proteomes" id="UP000315496"/>
    </source>
</evidence>
<evidence type="ECO:0000256" key="5">
    <source>
        <dbReference type="PROSITE-ProRule" id="PRU10141"/>
    </source>
</evidence>
<dbReference type="GO" id="GO:0004672">
    <property type="term" value="F:protein kinase activity"/>
    <property type="evidence" value="ECO:0007669"/>
    <property type="project" value="InterPro"/>
</dbReference>
<dbReference type="PANTHER" id="PTHR11042:SF138">
    <property type="entry name" value="SERINE_THREONINE-PROTEIN KINASE IKS1-RELATED"/>
    <property type="match status" value="1"/>
</dbReference>
<comment type="caution">
    <text evidence="8">The sequence shown here is derived from an EMBL/GenBank/DDBJ whole genome shotgun (WGS) entry which is preliminary data.</text>
</comment>
<evidence type="ECO:0000313" key="8">
    <source>
        <dbReference type="EMBL" id="TNJ29870.1"/>
    </source>
</evidence>
<dbReference type="GO" id="GO:0005737">
    <property type="term" value="C:cytoplasm"/>
    <property type="evidence" value="ECO:0007669"/>
    <property type="project" value="TreeGrafter"/>
</dbReference>
<keyword evidence="6" id="KW-0472">Membrane</keyword>
<dbReference type="Pfam" id="PF00069">
    <property type="entry name" value="Pkinase"/>
    <property type="match status" value="2"/>
</dbReference>
<sequence length="589" mass="66293">MLSVDSTPTLIHDEYVEGLQPSQEGGSGVTAIELARLTQEASESKNDEEAPAPAPALEMLETTARTPAEIAERALRVCQKHSPTFLESKLGAIPVCPTCQRPYLQTQVYFQLLQSASCGPQGNYYKLFFRELGRIGSGSYGTVYRVQHVLKSVRLGIYAIKIIAVGDSRSWLLRALSEVTVLEQMRHPNVVDYHHCWVEDYKAAVNSGPVPHLFILLSYCKGGSLLNLRRKVLGRPLTEDEFRMLLYQTASGLAHLHSIGFLSRDIKLGNILLDGTAPDTDPTELIEVVDPAGSDAVVPTRADKWARKYREIQFARDDALREQSRQLLYIRTVGISELQARLADFGQVGDGPSAGTDLYLAPELLWKRERLDGKIIVKPGENPETQAFSQKSDVYSLGISFLELIFDCNTFLSQIKRERGWSDEEALEYVQTHEHQKDLISFGKTIVDSLGYSQELSNLLQQMCAPNAEDRPTAAAVADSCYRMQHSVPVPVTRRDSGINATPHVSTQYVRPIPSTQRIEPLKYDATILRGKDVYPFKQPMTHHPKRRRLWRRRRPMDRWFALFLMLHGCFCMAMCGFFAVLILVLLRG</sequence>
<dbReference type="AlphaFoldDB" id="A0A4Z1SWB0"/>
<dbReference type="OrthoDB" id="10254279at2759"/>
<keyword evidence="6" id="KW-1133">Transmembrane helix</keyword>
<evidence type="ECO:0000259" key="7">
    <source>
        <dbReference type="PROSITE" id="PS50011"/>
    </source>
</evidence>
<dbReference type="EMBL" id="VDLU01000001">
    <property type="protein sequence ID" value="TNJ29870.1"/>
    <property type="molecule type" value="Genomic_DNA"/>
</dbReference>
<dbReference type="SMART" id="SM00220">
    <property type="entry name" value="S_TKc"/>
    <property type="match status" value="1"/>
</dbReference>
<proteinExistence type="predicted"/>
<protein>
    <submittedName>
        <fullName evidence="8">Kinase, IKS</fullName>
    </submittedName>
</protein>
<name>A0A4Z1SWB0_GIAMU</name>
<dbReference type="InterPro" id="IPR000719">
    <property type="entry name" value="Prot_kinase_dom"/>
</dbReference>
<dbReference type="InterPro" id="IPR011009">
    <property type="entry name" value="Kinase-like_dom_sf"/>
</dbReference>
<dbReference type="SUPFAM" id="SSF56112">
    <property type="entry name" value="Protein kinase-like (PK-like)"/>
    <property type="match status" value="1"/>
</dbReference>
<evidence type="ECO:0000256" key="4">
    <source>
        <dbReference type="ARBA" id="ARBA00022840"/>
    </source>
</evidence>
<dbReference type="InterPro" id="IPR050339">
    <property type="entry name" value="CC_SR_Kinase"/>
</dbReference>
<feature type="binding site" evidence="5">
    <location>
        <position position="161"/>
    </location>
    <ligand>
        <name>ATP</name>
        <dbReference type="ChEBI" id="CHEBI:30616"/>
    </ligand>
</feature>
<feature type="transmembrane region" description="Helical" evidence="6">
    <location>
        <begin position="560"/>
        <end position="587"/>
    </location>
</feature>
<keyword evidence="4 5" id="KW-0067">ATP-binding</keyword>
<dbReference type="Gene3D" id="3.30.200.20">
    <property type="entry name" value="Phosphorylase Kinase, domain 1"/>
    <property type="match status" value="1"/>
</dbReference>
<keyword evidence="3 8" id="KW-0418">Kinase</keyword>
<dbReference type="GO" id="GO:0005634">
    <property type="term" value="C:nucleus"/>
    <property type="evidence" value="ECO:0007669"/>
    <property type="project" value="TreeGrafter"/>
</dbReference>
<feature type="domain" description="Protein kinase" evidence="7">
    <location>
        <begin position="129"/>
        <end position="489"/>
    </location>
</feature>
<dbReference type="PANTHER" id="PTHR11042">
    <property type="entry name" value="EUKARYOTIC TRANSLATION INITIATION FACTOR 2-ALPHA KINASE EIF2-ALPHA KINASE -RELATED"/>
    <property type="match status" value="1"/>
</dbReference>
<dbReference type="InterPro" id="IPR017441">
    <property type="entry name" value="Protein_kinase_ATP_BS"/>
</dbReference>